<name>A0A9W4T928_9GLOM</name>
<keyword evidence="2" id="KW-1185">Reference proteome</keyword>
<feature type="non-terminal residue" evidence="1">
    <location>
        <position position="1"/>
    </location>
</feature>
<evidence type="ECO:0000313" key="1">
    <source>
        <dbReference type="EMBL" id="CAI2196709.1"/>
    </source>
</evidence>
<evidence type="ECO:0000313" key="2">
    <source>
        <dbReference type="Proteomes" id="UP001153678"/>
    </source>
</evidence>
<proteinExistence type="predicted"/>
<dbReference type="EMBL" id="CAMKVN010014787">
    <property type="protein sequence ID" value="CAI2196709.1"/>
    <property type="molecule type" value="Genomic_DNA"/>
</dbReference>
<protein>
    <submittedName>
        <fullName evidence="1">12109_t:CDS:1</fullName>
    </submittedName>
</protein>
<sequence length="50" mass="5878">NNHTKTISISRVDFPNSDDVGKCARNLTVQGYNDMTFTYYFFSFKNYIRS</sequence>
<comment type="caution">
    <text evidence="1">The sequence shown here is derived from an EMBL/GenBank/DDBJ whole genome shotgun (WGS) entry which is preliminary data.</text>
</comment>
<accession>A0A9W4T928</accession>
<reference evidence="1" key="1">
    <citation type="submission" date="2022-08" db="EMBL/GenBank/DDBJ databases">
        <authorList>
            <person name="Kallberg Y."/>
            <person name="Tangrot J."/>
            <person name="Rosling A."/>
        </authorList>
    </citation>
    <scope>NUCLEOTIDE SEQUENCE</scope>
    <source>
        <strain evidence="1">Wild A</strain>
    </source>
</reference>
<dbReference type="Proteomes" id="UP001153678">
    <property type="component" value="Unassembled WGS sequence"/>
</dbReference>
<organism evidence="1 2">
    <name type="scientific">Funneliformis geosporum</name>
    <dbReference type="NCBI Taxonomy" id="1117311"/>
    <lineage>
        <taxon>Eukaryota</taxon>
        <taxon>Fungi</taxon>
        <taxon>Fungi incertae sedis</taxon>
        <taxon>Mucoromycota</taxon>
        <taxon>Glomeromycotina</taxon>
        <taxon>Glomeromycetes</taxon>
        <taxon>Glomerales</taxon>
        <taxon>Glomeraceae</taxon>
        <taxon>Funneliformis</taxon>
    </lineage>
</organism>
<dbReference type="AlphaFoldDB" id="A0A9W4T928"/>
<gene>
    <name evidence="1" type="ORF">FWILDA_LOCUS17714</name>
</gene>